<proteinExistence type="predicted"/>
<dbReference type="Gene3D" id="3.10.180.10">
    <property type="entry name" value="2,3-Dihydroxybiphenyl 1,2-Dioxygenase, domain 1"/>
    <property type="match status" value="1"/>
</dbReference>
<keyword evidence="3" id="KW-1185">Reference proteome</keyword>
<dbReference type="CDD" id="cd06588">
    <property type="entry name" value="PhnB_like"/>
    <property type="match status" value="1"/>
</dbReference>
<organism evidence="2 3">
    <name type="scientific">Pigmentiphaga soli</name>
    <dbReference type="NCBI Taxonomy" id="1007095"/>
    <lineage>
        <taxon>Bacteria</taxon>
        <taxon>Pseudomonadati</taxon>
        <taxon>Pseudomonadota</taxon>
        <taxon>Betaproteobacteria</taxon>
        <taxon>Burkholderiales</taxon>
        <taxon>Alcaligenaceae</taxon>
        <taxon>Pigmentiphaga</taxon>
    </lineage>
</organism>
<sequence length="138" mass="14407">MPELAAYLNFDGNCAEAMNFYAKVLGGKPAIMTVGQSPMRDQLPPEAAGKVMHSCVTFDGGKLMAADAMPGCPSSAGRGASLALTYPTPQQARPVFDALAEGGKVTMPMQKTFFSEAFGSVVDRFGVTWLVNGGLIPG</sequence>
<evidence type="ECO:0000259" key="1">
    <source>
        <dbReference type="Pfam" id="PF06983"/>
    </source>
</evidence>
<gene>
    <name evidence="2" type="ORF">GCM10023144_32940</name>
</gene>
<dbReference type="SUPFAM" id="SSF54593">
    <property type="entry name" value="Glyoxalase/Bleomycin resistance protein/Dihydroxybiphenyl dioxygenase"/>
    <property type="match status" value="1"/>
</dbReference>
<dbReference type="PANTHER" id="PTHR33990:SF1">
    <property type="entry name" value="PROTEIN YJDN"/>
    <property type="match status" value="1"/>
</dbReference>
<feature type="domain" description="PhnB-like" evidence="1">
    <location>
        <begin position="5"/>
        <end position="131"/>
    </location>
</feature>
<evidence type="ECO:0000313" key="3">
    <source>
        <dbReference type="Proteomes" id="UP001501671"/>
    </source>
</evidence>
<dbReference type="PANTHER" id="PTHR33990">
    <property type="entry name" value="PROTEIN YJDN-RELATED"/>
    <property type="match status" value="1"/>
</dbReference>
<name>A0ABP8HC78_9BURK</name>
<dbReference type="Pfam" id="PF06983">
    <property type="entry name" value="3-dmu-9_3-mt"/>
    <property type="match status" value="1"/>
</dbReference>
<dbReference type="Proteomes" id="UP001501671">
    <property type="component" value="Unassembled WGS sequence"/>
</dbReference>
<evidence type="ECO:0000313" key="2">
    <source>
        <dbReference type="EMBL" id="GAA4337347.1"/>
    </source>
</evidence>
<comment type="caution">
    <text evidence="2">The sequence shown here is derived from an EMBL/GenBank/DDBJ whole genome shotgun (WGS) entry which is preliminary data.</text>
</comment>
<dbReference type="InterPro" id="IPR029068">
    <property type="entry name" value="Glyas_Bleomycin-R_OHBP_Dase"/>
</dbReference>
<reference evidence="3" key="1">
    <citation type="journal article" date="2019" name="Int. J. Syst. Evol. Microbiol.">
        <title>The Global Catalogue of Microorganisms (GCM) 10K type strain sequencing project: providing services to taxonomists for standard genome sequencing and annotation.</title>
        <authorList>
            <consortium name="The Broad Institute Genomics Platform"/>
            <consortium name="The Broad Institute Genome Sequencing Center for Infectious Disease"/>
            <person name="Wu L."/>
            <person name="Ma J."/>
        </authorList>
    </citation>
    <scope>NUCLEOTIDE SEQUENCE [LARGE SCALE GENOMIC DNA]</scope>
    <source>
        <strain evidence="3">JCM 17666</strain>
    </source>
</reference>
<accession>A0ABP8HC78</accession>
<protein>
    <submittedName>
        <fullName evidence="2">VOC family protein</fullName>
    </submittedName>
</protein>
<dbReference type="RefSeq" id="WP_345250963.1">
    <property type="nucleotide sequence ID" value="NZ_BAABFO010000017.1"/>
</dbReference>
<dbReference type="InterPro" id="IPR028973">
    <property type="entry name" value="PhnB-like"/>
</dbReference>
<dbReference type="EMBL" id="BAABFO010000017">
    <property type="protein sequence ID" value="GAA4337347.1"/>
    <property type="molecule type" value="Genomic_DNA"/>
</dbReference>